<proteinExistence type="predicted"/>
<feature type="domain" description="Outer membrane protein beta-barrel" evidence="1">
    <location>
        <begin position="36"/>
        <end position="184"/>
    </location>
</feature>
<dbReference type="EMBL" id="UOEL01000015">
    <property type="protein sequence ID" value="VAW10171.1"/>
    <property type="molecule type" value="Genomic_DNA"/>
</dbReference>
<sequence>MKKLICSILFVMIFSPFMNAQTVIQGTSSSSGGASGDIMFGAKAGLNISTFLGKDYVGITPKIGAYVGGLAEIPAFMDDFYLQPELMISFQGADIGPGNLNITYIHLPLMGKYHITEEIAAEFGPQIGFVIGDNGDGGDFTAENAAAALKTKTFHLGLNFGGGYRLDENLYFQARFSLGLSKVLDNANIKNGVFQIGGSYFF</sequence>
<dbReference type="InterPro" id="IPR025665">
    <property type="entry name" value="Beta-barrel_OMP_2"/>
</dbReference>
<accession>A0A3B0SUW7</accession>
<evidence type="ECO:0000259" key="1">
    <source>
        <dbReference type="Pfam" id="PF13568"/>
    </source>
</evidence>
<dbReference type="AlphaFoldDB" id="A0A3B0SUW7"/>
<dbReference type="Pfam" id="PF13568">
    <property type="entry name" value="OMP_b-brl_2"/>
    <property type="match status" value="1"/>
</dbReference>
<organism evidence="2">
    <name type="scientific">hydrothermal vent metagenome</name>
    <dbReference type="NCBI Taxonomy" id="652676"/>
    <lineage>
        <taxon>unclassified sequences</taxon>
        <taxon>metagenomes</taxon>
        <taxon>ecological metagenomes</taxon>
    </lineage>
</organism>
<reference evidence="2" key="1">
    <citation type="submission" date="2018-06" db="EMBL/GenBank/DDBJ databases">
        <authorList>
            <person name="Zhirakovskaya E."/>
        </authorList>
    </citation>
    <scope>NUCLEOTIDE SEQUENCE</scope>
</reference>
<protein>
    <recommendedName>
        <fullName evidence="1">Outer membrane protein beta-barrel domain-containing protein</fullName>
    </recommendedName>
</protein>
<name>A0A3B0SUW7_9ZZZZ</name>
<evidence type="ECO:0000313" key="2">
    <source>
        <dbReference type="EMBL" id="VAW10171.1"/>
    </source>
</evidence>
<gene>
    <name evidence="2" type="ORF">MNBD_BACTEROID03-1081</name>
</gene>